<comment type="caution">
    <text evidence="2">The sequence shown here is derived from an EMBL/GenBank/DDBJ whole genome shotgun (WGS) entry which is preliminary data.</text>
</comment>
<accession>A0AAV9VM38</accession>
<dbReference type="Proteomes" id="UP001373714">
    <property type="component" value="Unassembled WGS sequence"/>
</dbReference>
<dbReference type="PANTHER" id="PTHR42084">
    <property type="entry name" value="YALI0E26631P"/>
    <property type="match status" value="1"/>
</dbReference>
<dbReference type="PANTHER" id="PTHR42084:SF1">
    <property type="entry name" value="SERINE_THREONINE-PROTEIN KINASE PPK6"/>
    <property type="match status" value="1"/>
</dbReference>
<evidence type="ECO:0000313" key="3">
    <source>
        <dbReference type="Proteomes" id="UP001373714"/>
    </source>
</evidence>
<organism evidence="2 3">
    <name type="scientific">Orbilia blumenaviensis</name>
    <dbReference type="NCBI Taxonomy" id="1796055"/>
    <lineage>
        <taxon>Eukaryota</taxon>
        <taxon>Fungi</taxon>
        <taxon>Dikarya</taxon>
        <taxon>Ascomycota</taxon>
        <taxon>Pezizomycotina</taxon>
        <taxon>Orbiliomycetes</taxon>
        <taxon>Orbiliales</taxon>
        <taxon>Orbiliaceae</taxon>
        <taxon>Orbilia</taxon>
    </lineage>
</organism>
<proteinExistence type="predicted"/>
<keyword evidence="3" id="KW-1185">Reference proteome</keyword>
<protein>
    <submittedName>
        <fullName evidence="2">Uncharacterized protein</fullName>
    </submittedName>
</protein>
<feature type="region of interest" description="Disordered" evidence="1">
    <location>
        <begin position="1"/>
        <end position="26"/>
    </location>
</feature>
<feature type="region of interest" description="Disordered" evidence="1">
    <location>
        <begin position="79"/>
        <end position="127"/>
    </location>
</feature>
<gene>
    <name evidence="2" type="ORF">TWF730_006966</name>
</gene>
<dbReference type="EMBL" id="JAVHNS010000003">
    <property type="protein sequence ID" value="KAK6360850.1"/>
    <property type="molecule type" value="Genomic_DNA"/>
</dbReference>
<dbReference type="AlphaFoldDB" id="A0AAV9VM38"/>
<feature type="compositionally biased region" description="Polar residues" evidence="1">
    <location>
        <begin position="100"/>
        <end position="125"/>
    </location>
</feature>
<sequence>MSRDLLGEFGDFQSNTTNPVPTSTYPSTFTTAVGGGGGGGYNDLLGLFGPAPVTDNTTTSASTGDSTTLFTASPHHAAISNFGDDDDDDDFGDFAVEPLPSSNPSYGPFSNTSPTLKPSLTNPPSTIKKDAEEEDEEFGGFIYTPRIPTPPPTQPAFSLSTTLTSPNHLHPSNPPQPPAIHKLLPLLTTHLLSPQQFLTRLKPLSYPAKQRLLNSVKVKEAFRAVILVSYVVARVIAGKKVRGRRNYGGKVLSPSSSNAIGGGGKGEAMKDEREIAECVREYNEILGSLRAVARGIAGVAVIDLGVEMAVSSSSVSVGKKGGLGAGKGEFCWLCGLLSTDRVVKLKEGGDDGFEGVAEWVVGWGHRGCWLWWGENSRHFPPTK</sequence>
<name>A0AAV9VM38_9PEZI</name>
<reference evidence="2 3" key="1">
    <citation type="submission" date="2019-10" db="EMBL/GenBank/DDBJ databases">
        <authorList>
            <person name="Palmer J.M."/>
        </authorList>
    </citation>
    <scope>NUCLEOTIDE SEQUENCE [LARGE SCALE GENOMIC DNA]</scope>
    <source>
        <strain evidence="2 3">TWF730</strain>
    </source>
</reference>
<evidence type="ECO:0000256" key="1">
    <source>
        <dbReference type="SAM" id="MobiDB-lite"/>
    </source>
</evidence>
<evidence type="ECO:0000313" key="2">
    <source>
        <dbReference type="EMBL" id="KAK6360850.1"/>
    </source>
</evidence>
<feature type="compositionally biased region" description="Polar residues" evidence="1">
    <location>
        <begin position="12"/>
        <end position="26"/>
    </location>
</feature>
<feature type="compositionally biased region" description="Acidic residues" evidence="1">
    <location>
        <begin position="83"/>
        <end position="92"/>
    </location>
</feature>